<organism evidence="1">
    <name type="scientific">marine sediment metagenome</name>
    <dbReference type="NCBI Taxonomy" id="412755"/>
    <lineage>
        <taxon>unclassified sequences</taxon>
        <taxon>metagenomes</taxon>
        <taxon>ecological metagenomes</taxon>
    </lineage>
</organism>
<reference evidence="1" key="1">
    <citation type="journal article" date="2015" name="Nature">
        <title>Complex archaea that bridge the gap between prokaryotes and eukaryotes.</title>
        <authorList>
            <person name="Spang A."/>
            <person name="Saw J.H."/>
            <person name="Jorgensen S.L."/>
            <person name="Zaremba-Niedzwiedzka K."/>
            <person name="Martijn J."/>
            <person name="Lind A.E."/>
            <person name="van Eijk R."/>
            <person name="Schleper C."/>
            <person name="Guy L."/>
            <person name="Ettema T.J."/>
        </authorList>
    </citation>
    <scope>NUCLEOTIDE SEQUENCE</scope>
</reference>
<name>A0A0F9T2B1_9ZZZZ</name>
<sequence>MAQGFFEGGNAENYTIGGIRAWFNRLIDGAATPKEFEGFFDLGNVVEAPQESEKEEVEHFTAKTGTRKRDRLVTRDISEDIVLTLDELSIENLRHFFRAGTVTDVAASAGGKSVDDEVMSLTRTDTRFLRFGRNAATIVVKDLTDVTTFVLDTDYSVVEVLATGGDSWKGIKRIAAGAITDGQLVRVDYVSDIAVHRLIKPQVVSNVEGQLVLIGASDTGNEFIRHLNNVQIDPEGSFDFDDEDFSTFQLRVAILDDSDDIASEPFGTLEFYGTGFDLA</sequence>
<dbReference type="EMBL" id="LAZR01000345">
    <property type="protein sequence ID" value="KKN73349.1"/>
    <property type="molecule type" value="Genomic_DNA"/>
</dbReference>
<accession>A0A0F9T2B1</accession>
<proteinExistence type="predicted"/>
<protein>
    <recommendedName>
        <fullName evidence="2">Major tail protein</fullName>
    </recommendedName>
</protein>
<gene>
    <name evidence="1" type="ORF">LCGC14_0401620</name>
</gene>
<comment type="caution">
    <text evidence="1">The sequence shown here is derived from an EMBL/GenBank/DDBJ whole genome shotgun (WGS) entry which is preliminary data.</text>
</comment>
<dbReference type="AlphaFoldDB" id="A0A0F9T2B1"/>
<evidence type="ECO:0008006" key="2">
    <source>
        <dbReference type="Google" id="ProtNLM"/>
    </source>
</evidence>
<evidence type="ECO:0000313" key="1">
    <source>
        <dbReference type="EMBL" id="KKN73349.1"/>
    </source>
</evidence>